<evidence type="ECO:0000256" key="1">
    <source>
        <dbReference type="SAM" id="Coils"/>
    </source>
</evidence>
<feature type="coiled-coil region" evidence="1">
    <location>
        <begin position="16"/>
        <end position="50"/>
    </location>
</feature>
<organism evidence="2 3">
    <name type="scientific">Pieris macdunnoughi</name>
    <dbReference type="NCBI Taxonomy" id="345717"/>
    <lineage>
        <taxon>Eukaryota</taxon>
        <taxon>Metazoa</taxon>
        <taxon>Ecdysozoa</taxon>
        <taxon>Arthropoda</taxon>
        <taxon>Hexapoda</taxon>
        <taxon>Insecta</taxon>
        <taxon>Pterygota</taxon>
        <taxon>Neoptera</taxon>
        <taxon>Endopterygota</taxon>
        <taxon>Lepidoptera</taxon>
        <taxon>Glossata</taxon>
        <taxon>Ditrysia</taxon>
        <taxon>Papilionoidea</taxon>
        <taxon>Pieridae</taxon>
        <taxon>Pierinae</taxon>
        <taxon>Pieris</taxon>
    </lineage>
</organism>
<sequence length="410" mass="47438">MDESSVSNKTEADLSEDELSERYNLLKKQYDELTSNYEAINQEVHETKRTYQTSLEMQSFLQADLEACKLEEQKQRHEILSQISTLQEEITMLQNQGSEICDRNTAEITRLKNENRRLKEEKAIVCRTTPERDTKEVDELQRQLSSVTHEAASVKAEIEAARLEIESWRMKFEELVTEINELRAAADMRREEIKSINDNEAVALAELAEIKAMLHQVDSGEQPLAKGNSIFAEVDDKRQEIAKNILQMKQSNTKLRQEIASRQSEIETLLHEKQTIWEEQAGANSHYDRELINSYEDRITQLEALCERHRRELCHWFAKPADPTTPGWLPELINHWKSECELLRGELMAQTPARISSTGLIKELRRKVALLTSTQKQSPQNDNDKSEVSIYRVPAKEIKKSDVKKKVAFT</sequence>
<gene>
    <name evidence="2" type="ORF">PMACD_LOCUS881</name>
</gene>
<dbReference type="Gene3D" id="1.10.287.1490">
    <property type="match status" value="1"/>
</dbReference>
<feature type="coiled-coil region" evidence="1">
    <location>
        <begin position="238"/>
        <end position="312"/>
    </location>
</feature>
<dbReference type="AlphaFoldDB" id="A0A821LPK0"/>
<dbReference type="OrthoDB" id="2121607at2759"/>
<evidence type="ECO:0000313" key="3">
    <source>
        <dbReference type="Proteomes" id="UP000663880"/>
    </source>
</evidence>
<keyword evidence="1" id="KW-0175">Coiled coil</keyword>
<reference evidence="2" key="1">
    <citation type="submission" date="2021-02" db="EMBL/GenBank/DDBJ databases">
        <authorList>
            <person name="Steward A R."/>
        </authorList>
    </citation>
    <scope>NUCLEOTIDE SEQUENCE</scope>
</reference>
<proteinExistence type="predicted"/>
<accession>A0A821LPK0</accession>
<dbReference type="Proteomes" id="UP000663880">
    <property type="component" value="Unassembled WGS sequence"/>
</dbReference>
<keyword evidence="3" id="KW-1185">Reference proteome</keyword>
<evidence type="ECO:0000313" key="2">
    <source>
        <dbReference type="EMBL" id="CAF4754398.1"/>
    </source>
</evidence>
<comment type="caution">
    <text evidence="2">The sequence shown here is derived from an EMBL/GenBank/DDBJ whole genome shotgun (WGS) entry which is preliminary data.</text>
</comment>
<feature type="coiled-coil region" evidence="1">
    <location>
        <begin position="76"/>
        <end position="199"/>
    </location>
</feature>
<dbReference type="EMBL" id="CAJOBZ010000002">
    <property type="protein sequence ID" value="CAF4754398.1"/>
    <property type="molecule type" value="Genomic_DNA"/>
</dbReference>
<protein>
    <submittedName>
        <fullName evidence="2">Uncharacterized protein</fullName>
    </submittedName>
</protein>
<name>A0A821LPK0_9NEOP</name>